<evidence type="ECO:0000256" key="3">
    <source>
        <dbReference type="ARBA" id="ARBA00022741"/>
    </source>
</evidence>
<dbReference type="FunFam" id="3.40.50.300:FF:001763">
    <property type="entry name" value="Ras family gtpase"/>
    <property type="match status" value="1"/>
</dbReference>
<name>A0A813RVQ3_9BILA</name>
<sequence>MQNFKIIILGPGGVGKSALTQRFISGNFIEAYDPTIEDCYLKTVKYKNKEYKLEILDTAGTDQFTSLRDVYINSGDAFVVVYSIDSISSFNDIQSIIDQICTIKESDPSPLIIVGNKCDLDEDREISEEMGEMLANSSRCSFIETSAKLDLNIKEIFYDLLSQLINKRASMTSFQTAYEENEDFKSVIQTDTATPTTYKPKDTSPKVVESAPEQKHRKSKLCEDLCHIC</sequence>
<dbReference type="SMART" id="SM00173">
    <property type="entry name" value="RAS"/>
    <property type="match status" value="1"/>
</dbReference>
<dbReference type="AlphaFoldDB" id="A0A813RVQ3"/>
<keyword evidence="8" id="KW-1185">Reference proteome</keyword>
<keyword evidence="4" id="KW-0378">Hydrolase</keyword>
<dbReference type="GO" id="GO:0005525">
    <property type="term" value="F:GTP binding"/>
    <property type="evidence" value="ECO:0007669"/>
    <property type="project" value="UniProtKB-KW"/>
</dbReference>
<evidence type="ECO:0000256" key="4">
    <source>
        <dbReference type="ARBA" id="ARBA00022801"/>
    </source>
</evidence>
<organism evidence="7 8">
    <name type="scientific">Brachionus calyciflorus</name>
    <dbReference type="NCBI Taxonomy" id="104777"/>
    <lineage>
        <taxon>Eukaryota</taxon>
        <taxon>Metazoa</taxon>
        <taxon>Spiralia</taxon>
        <taxon>Gnathifera</taxon>
        <taxon>Rotifera</taxon>
        <taxon>Eurotatoria</taxon>
        <taxon>Monogononta</taxon>
        <taxon>Pseudotrocha</taxon>
        <taxon>Ploima</taxon>
        <taxon>Brachionidae</taxon>
        <taxon>Brachionus</taxon>
    </lineage>
</organism>
<evidence type="ECO:0000256" key="5">
    <source>
        <dbReference type="ARBA" id="ARBA00023134"/>
    </source>
</evidence>
<dbReference type="PROSITE" id="PS51421">
    <property type="entry name" value="RAS"/>
    <property type="match status" value="1"/>
</dbReference>
<keyword evidence="5" id="KW-0342">GTP-binding</keyword>
<comment type="caution">
    <text evidence="7">The sequence shown here is derived from an EMBL/GenBank/DDBJ whole genome shotgun (WGS) entry which is preliminary data.</text>
</comment>
<dbReference type="SMART" id="SM00176">
    <property type="entry name" value="RAN"/>
    <property type="match status" value="1"/>
</dbReference>
<dbReference type="GO" id="GO:0007165">
    <property type="term" value="P:signal transduction"/>
    <property type="evidence" value="ECO:0007669"/>
    <property type="project" value="InterPro"/>
</dbReference>
<keyword evidence="2" id="KW-1003">Cell membrane</keyword>
<evidence type="ECO:0000313" key="8">
    <source>
        <dbReference type="Proteomes" id="UP000663879"/>
    </source>
</evidence>
<dbReference type="PRINTS" id="PR00449">
    <property type="entry name" value="RASTRNSFRMNG"/>
</dbReference>
<dbReference type="SUPFAM" id="SSF52540">
    <property type="entry name" value="P-loop containing nucleoside triphosphate hydrolases"/>
    <property type="match status" value="1"/>
</dbReference>
<comment type="subcellular location">
    <subcellularLocation>
        <location evidence="1">Cell membrane</location>
    </subcellularLocation>
</comment>
<dbReference type="CDD" id="cd00876">
    <property type="entry name" value="Ras"/>
    <property type="match status" value="1"/>
</dbReference>
<evidence type="ECO:0000256" key="1">
    <source>
        <dbReference type="ARBA" id="ARBA00004236"/>
    </source>
</evidence>
<dbReference type="PROSITE" id="PS51420">
    <property type="entry name" value="RHO"/>
    <property type="match status" value="1"/>
</dbReference>
<evidence type="ECO:0000256" key="6">
    <source>
        <dbReference type="ARBA" id="ARBA00023136"/>
    </source>
</evidence>
<dbReference type="InterPro" id="IPR001806">
    <property type="entry name" value="Small_GTPase"/>
</dbReference>
<evidence type="ECO:0000256" key="2">
    <source>
        <dbReference type="ARBA" id="ARBA00022475"/>
    </source>
</evidence>
<accession>A0A813RVQ3</accession>
<dbReference type="GO" id="GO:0061118">
    <property type="term" value="P:regulation of positive chemotaxis to cAMP"/>
    <property type="evidence" value="ECO:0007669"/>
    <property type="project" value="UniProtKB-ARBA"/>
</dbReference>
<dbReference type="Pfam" id="PF00071">
    <property type="entry name" value="Ras"/>
    <property type="match status" value="1"/>
</dbReference>
<keyword evidence="3" id="KW-0547">Nucleotide-binding</keyword>
<dbReference type="InterPro" id="IPR027417">
    <property type="entry name" value="P-loop_NTPase"/>
</dbReference>
<gene>
    <name evidence="7" type="ORF">OXX778_LOCUS5754</name>
</gene>
<keyword evidence="6" id="KW-0472">Membrane</keyword>
<dbReference type="SMART" id="SM00175">
    <property type="entry name" value="RAB"/>
    <property type="match status" value="1"/>
</dbReference>
<protein>
    <submittedName>
        <fullName evidence="7">Uncharacterized protein</fullName>
    </submittedName>
</protein>
<dbReference type="OrthoDB" id="265044at2759"/>
<dbReference type="SMART" id="SM00174">
    <property type="entry name" value="RHO"/>
    <property type="match status" value="1"/>
</dbReference>
<evidence type="ECO:0000313" key="7">
    <source>
        <dbReference type="EMBL" id="CAF0786645.1"/>
    </source>
</evidence>
<dbReference type="Proteomes" id="UP000663879">
    <property type="component" value="Unassembled WGS sequence"/>
</dbReference>
<proteinExistence type="predicted"/>
<dbReference type="GO" id="GO:0003924">
    <property type="term" value="F:GTPase activity"/>
    <property type="evidence" value="ECO:0007669"/>
    <property type="project" value="InterPro"/>
</dbReference>
<dbReference type="PANTHER" id="PTHR24070">
    <property type="entry name" value="RAS, DI-RAS, AND RHEB FAMILY MEMBERS OF SMALL GTPASE SUPERFAMILY"/>
    <property type="match status" value="1"/>
</dbReference>
<dbReference type="Gene3D" id="3.40.50.300">
    <property type="entry name" value="P-loop containing nucleotide triphosphate hydrolases"/>
    <property type="match status" value="1"/>
</dbReference>
<dbReference type="InterPro" id="IPR020849">
    <property type="entry name" value="Small_GTPase_Ras-type"/>
</dbReference>
<dbReference type="NCBIfam" id="TIGR00231">
    <property type="entry name" value="small_GTP"/>
    <property type="match status" value="1"/>
</dbReference>
<dbReference type="GO" id="GO:0005886">
    <property type="term" value="C:plasma membrane"/>
    <property type="evidence" value="ECO:0007669"/>
    <property type="project" value="UniProtKB-SubCell"/>
</dbReference>
<dbReference type="EMBL" id="CAJNOC010000645">
    <property type="protein sequence ID" value="CAF0786645.1"/>
    <property type="molecule type" value="Genomic_DNA"/>
</dbReference>
<reference evidence="7" key="1">
    <citation type="submission" date="2021-02" db="EMBL/GenBank/DDBJ databases">
        <authorList>
            <person name="Nowell W R."/>
        </authorList>
    </citation>
    <scope>NUCLEOTIDE SEQUENCE</scope>
    <source>
        <strain evidence="7">Ploen Becks lab</strain>
    </source>
</reference>
<dbReference type="InterPro" id="IPR005225">
    <property type="entry name" value="Small_GTP-bd"/>
</dbReference>
<dbReference type="PROSITE" id="PS51419">
    <property type="entry name" value="RAB"/>
    <property type="match status" value="1"/>
</dbReference>